<dbReference type="InterPro" id="IPR039426">
    <property type="entry name" value="TonB-dep_rcpt-like"/>
</dbReference>
<evidence type="ECO:0000313" key="14">
    <source>
        <dbReference type="Proteomes" id="UP001595548"/>
    </source>
</evidence>
<evidence type="ECO:0000256" key="6">
    <source>
        <dbReference type="ARBA" id="ARBA00023136"/>
    </source>
</evidence>
<keyword evidence="6 8" id="KW-0472">Membrane</keyword>
<dbReference type="Pfam" id="PF13620">
    <property type="entry name" value="CarboxypepD_reg"/>
    <property type="match status" value="1"/>
</dbReference>
<dbReference type="RefSeq" id="WP_382417462.1">
    <property type="nucleotide sequence ID" value="NZ_AP031500.1"/>
</dbReference>
<evidence type="ECO:0000256" key="7">
    <source>
        <dbReference type="ARBA" id="ARBA00023237"/>
    </source>
</evidence>
<evidence type="ECO:0000256" key="5">
    <source>
        <dbReference type="ARBA" id="ARBA00023077"/>
    </source>
</evidence>
<feature type="signal peptide" evidence="10">
    <location>
        <begin position="1"/>
        <end position="36"/>
    </location>
</feature>
<gene>
    <name evidence="13" type="ORF">ACFOEB_13895</name>
</gene>
<sequence length="929" mass="101808">MTQIYKNRRTSSITKQWSRNILACAVGALAAGNAFADGRISGQLTAEISGMPLQGSRVKIEELNQTAVTARDGRFVMSGVKPGSYTLSVSYLGVETMTREITVTDNQTTVANFKISPERPEQEYVIVLGQAGSLNKALNRQRSADNVVSAVSADAIGQLPDTNVSEALQRLPGLSIERDQGEGRYVRVRGLGPDYNAVTINGVSLPSPDSGRRAVALDVIPSDLLEGLVVTKTLTPDMDANALGGSIDIQSLSAFDRDGNFYSFTAEGSYNELTDNTSPKLALTASDQFSIGSGTDNLGIAAGVSWYDRQFGSDNVETGGAWDFDDGAALLEEIEQRDYTIERERSGMTFNVDYKLSENTDLYWRNLYSKYTDSEQRLSNIVEFEDAVGAGDVTNAEVARELKDRSETQEILSSSLGGSTRVDSWTFDYRVALSESGEDEPQHLGGAAFASIDDIEGVSFSDTTTPYLNTPASFSDANNFELDEVELAQSSTNDTDTSWQFDVTKDFFIGASSAMVKFGGKYSDRDKDSDVEIWVYEDLDEYGFSDEALSMNSYAASNPDYTLGNFGPGINSAAVADAVSGLDQAEFYSEEDSRIEDFDVSEQVSAAYLMGRIDLGDLRLLAGVRYEDTDFSAQGTRYDGDNFEDNNADNQYDHLLPSLHARYALGDNTQLRASWTNTLVRPTFDQLAPFFVIDDEEAEFGNPELEPLESSNIDVGIEHYMGLAGVVSAFAYYKDIDNFIYQTDLAGTPMYADYDEAITYANGDSAEIYGVELAFSKQFTSLPAPFNGLLLSANATFSDSDATLAYYDEDAGGVVSRDSAMPSQSDTTGNLSIGYDASRFSMRLAANYKSEYLLEVQDVSDAVQDVYVDEQTQLDFSARYYLTEGMQLYFEAANLTDEPYYAYVNEASYNAQYETYGLTYKLGLTITNF</sequence>
<proteinExistence type="inferred from homology"/>
<evidence type="ECO:0000256" key="9">
    <source>
        <dbReference type="RuleBase" id="RU003357"/>
    </source>
</evidence>
<dbReference type="InterPro" id="IPR037066">
    <property type="entry name" value="Plug_dom_sf"/>
</dbReference>
<dbReference type="InterPro" id="IPR013784">
    <property type="entry name" value="Carb-bd-like_fold"/>
</dbReference>
<keyword evidence="10" id="KW-0732">Signal</keyword>
<evidence type="ECO:0000259" key="12">
    <source>
        <dbReference type="Pfam" id="PF07715"/>
    </source>
</evidence>
<dbReference type="SUPFAM" id="SSF56935">
    <property type="entry name" value="Porins"/>
    <property type="match status" value="1"/>
</dbReference>
<keyword evidence="14" id="KW-1185">Reference proteome</keyword>
<evidence type="ECO:0000313" key="13">
    <source>
        <dbReference type="EMBL" id="MFC3156299.1"/>
    </source>
</evidence>
<organism evidence="13 14">
    <name type="scientific">Gilvimarinus japonicus</name>
    <dbReference type="NCBI Taxonomy" id="1796469"/>
    <lineage>
        <taxon>Bacteria</taxon>
        <taxon>Pseudomonadati</taxon>
        <taxon>Pseudomonadota</taxon>
        <taxon>Gammaproteobacteria</taxon>
        <taxon>Cellvibrionales</taxon>
        <taxon>Cellvibrionaceae</taxon>
        <taxon>Gilvimarinus</taxon>
    </lineage>
</organism>
<evidence type="ECO:0000256" key="1">
    <source>
        <dbReference type="ARBA" id="ARBA00004571"/>
    </source>
</evidence>
<evidence type="ECO:0000259" key="11">
    <source>
        <dbReference type="Pfam" id="PF00593"/>
    </source>
</evidence>
<dbReference type="InterPro" id="IPR010104">
    <property type="entry name" value="TonB_rcpt_bac"/>
</dbReference>
<comment type="subcellular location">
    <subcellularLocation>
        <location evidence="1 8">Cell outer membrane</location>
        <topology evidence="1 8">Multi-pass membrane protein</topology>
    </subcellularLocation>
</comment>
<evidence type="ECO:0000256" key="8">
    <source>
        <dbReference type="PROSITE-ProRule" id="PRU01360"/>
    </source>
</evidence>
<evidence type="ECO:0000256" key="10">
    <source>
        <dbReference type="SAM" id="SignalP"/>
    </source>
</evidence>
<dbReference type="SUPFAM" id="SSF49452">
    <property type="entry name" value="Starch-binding domain-like"/>
    <property type="match status" value="1"/>
</dbReference>
<evidence type="ECO:0000256" key="3">
    <source>
        <dbReference type="ARBA" id="ARBA00022452"/>
    </source>
</evidence>
<keyword evidence="4 8" id="KW-0812">Transmembrane</keyword>
<dbReference type="InterPro" id="IPR036942">
    <property type="entry name" value="Beta-barrel_TonB_sf"/>
</dbReference>
<feature type="domain" description="TonB-dependent receptor plug" evidence="12">
    <location>
        <begin position="141"/>
        <end position="245"/>
    </location>
</feature>
<dbReference type="EMBL" id="JBHRTL010000029">
    <property type="protein sequence ID" value="MFC3156299.1"/>
    <property type="molecule type" value="Genomic_DNA"/>
</dbReference>
<accession>A0ABV7HQZ8</accession>
<dbReference type="Gene3D" id="2.170.130.10">
    <property type="entry name" value="TonB-dependent receptor, plug domain"/>
    <property type="match status" value="1"/>
</dbReference>
<dbReference type="Proteomes" id="UP001595548">
    <property type="component" value="Unassembled WGS sequence"/>
</dbReference>
<comment type="similarity">
    <text evidence="8 9">Belongs to the TonB-dependent receptor family.</text>
</comment>
<protein>
    <submittedName>
        <fullName evidence="13">TonB-dependent receptor</fullName>
    </submittedName>
</protein>
<dbReference type="PANTHER" id="PTHR40980:SF4">
    <property type="entry name" value="TONB-DEPENDENT RECEPTOR-LIKE BETA-BARREL DOMAIN-CONTAINING PROTEIN"/>
    <property type="match status" value="1"/>
</dbReference>
<dbReference type="InterPro" id="IPR012910">
    <property type="entry name" value="Plug_dom"/>
</dbReference>
<keyword evidence="13" id="KW-0675">Receptor</keyword>
<dbReference type="Gene3D" id="2.60.40.1120">
    <property type="entry name" value="Carboxypeptidase-like, regulatory domain"/>
    <property type="match status" value="1"/>
</dbReference>
<dbReference type="NCBIfam" id="TIGR01782">
    <property type="entry name" value="TonB-Xanth-Caul"/>
    <property type="match status" value="1"/>
</dbReference>
<evidence type="ECO:0000256" key="4">
    <source>
        <dbReference type="ARBA" id="ARBA00022692"/>
    </source>
</evidence>
<dbReference type="PROSITE" id="PS52016">
    <property type="entry name" value="TONB_DEPENDENT_REC_3"/>
    <property type="match status" value="1"/>
</dbReference>
<dbReference type="InterPro" id="IPR000531">
    <property type="entry name" value="Beta-barrel_TonB"/>
</dbReference>
<keyword evidence="2 8" id="KW-0813">Transport</keyword>
<evidence type="ECO:0000256" key="2">
    <source>
        <dbReference type="ARBA" id="ARBA00022448"/>
    </source>
</evidence>
<feature type="domain" description="TonB-dependent receptor-like beta-barrel" evidence="11">
    <location>
        <begin position="457"/>
        <end position="895"/>
    </location>
</feature>
<dbReference type="Gene3D" id="2.40.170.20">
    <property type="entry name" value="TonB-dependent receptor, beta-barrel domain"/>
    <property type="match status" value="1"/>
</dbReference>
<comment type="caution">
    <text evidence="13">The sequence shown here is derived from an EMBL/GenBank/DDBJ whole genome shotgun (WGS) entry which is preliminary data.</text>
</comment>
<feature type="chain" id="PRO_5047538744" evidence="10">
    <location>
        <begin position="37"/>
        <end position="929"/>
    </location>
</feature>
<name>A0ABV7HQZ8_9GAMM</name>
<keyword evidence="7 8" id="KW-0998">Cell outer membrane</keyword>
<dbReference type="Pfam" id="PF00593">
    <property type="entry name" value="TonB_dep_Rec_b-barrel"/>
    <property type="match status" value="1"/>
</dbReference>
<keyword evidence="5 9" id="KW-0798">TonB box</keyword>
<keyword evidence="3 8" id="KW-1134">Transmembrane beta strand</keyword>
<reference evidence="14" key="1">
    <citation type="journal article" date="2019" name="Int. J. Syst. Evol. Microbiol.">
        <title>The Global Catalogue of Microorganisms (GCM) 10K type strain sequencing project: providing services to taxonomists for standard genome sequencing and annotation.</title>
        <authorList>
            <consortium name="The Broad Institute Genomics Platform"/>
            <consortium name="The Broad Institute Genome Sequencing Center for Infectious Disease"/>
            <person name="Wu L."/>
            <person name="Ma J."/>
        </authorList>
    </citation>
    <scope>NUCLEOTIDE SEQUENCE [LARGE SCALE GENOMIC DNA]</scope>
    <source>
        <strain evidence="14">KCTC 52141</strain>
    </source>
</reference>
<dbReference type="Pfam" id="PF07715">
    <property type="entry name" value="Plug"/>
    <property type="match status" value="1"/>
</dbReference>
<dbReference type="PANTHER" id="PTHR40980">
    <property type="entry name" value="PLUG DOMAIN-CONTAINING PROTEIN"/>
    <property type="match status" value="1"/>
</dbReference>
<dbReference type="CDD" id="cd01347">
    <property type="entry name" value="ligand_gated_channel"/>
    <property type="match status" value="1"/>
</dbReference>